<evidence type="ECO:0000256" key="1">
    <source>
        <dbReference type="ARBA" id="ARBA00004651"/>
    </source>
</evidence>
<name>A0A839SUI7_9PROT</name>
<protein>
    <recommendedName>
        <fullName evidence="11">AEC family transporter</fullName>
    </recommendedName>
</protein>
<dbReference type="Gene3D" id="1.20.1530.20">
    <property type="match status" value="1"/>
</dbReference>
<dbReference type="InterPro" id="IPR004776">
    <property type="entry name" value="Mem_transp_PIN-like"/>
</dbReference>
<dbReference type="Pfam" id="PF03547">
    <property type="entry name" value="Mem_trans"/>
    <property type="match status" value="2"/>
</dbReference>
<evidence type="ECO:0000256" key="3">
    <source>
        <dbReference type="ARBA" id="ARBA00022448"/>
    </source>
</evidence>
<feature type="transmembrane region" description="Helical" evidence="8">
    <location>
        <begin position="99"/>
        <end position="120"/>
    </location>
</feature>
<evidence type="ECO:0000313" key="9">
    <source>
        <dbReference type="EMBL" id="MBB3064603.1"/>
    </source>
</evidence>
<evidence type="ECO:0000256" key="2">
    <source>
        <dbReference type="ARBA" id="ARBA00010145"/>
    </source>
</evidence>
<keyword evidence="7 8" id="KW-0472">Membrane</keyword>
<dbReference type="InterPro" id="IPR038770">
    <property type="entry name" value="Na+/solute_symporter_sf"/>
</dbReference>
<comment type="subcellular location">
    <subcellularLocation>
        <location evidence="1">Cell membrane</location>
        <topology evidence="1">Multi-pass membrane protein</topology>
    </subcellularLocation>
</comment>
<feature type="transmembrane region" description="Helical" evidence="8">
    <location>
        <begin position="65"/>
        <end position="87"/>
    </location>
</feature>
<organism evidence="9 10">
    <name type="scientific">Limibacillus halophilus</name>
    <dbReference type="NCBI Taxonomy" id="1579333"/>
    <lineage>
        <taxon>Bacteria</taxon>
        <taxon>Pseudomonadati</taxon>
        <taxon>Pseudomonadota</taxon>
        <taxon>Alphaproteobacteria</taxon>
        <taxon>Rhodospirillales</taxon>
        <taxon>Rhodovibrionaceae</taxon>
        <taxon>Limibacillus</taxon>
    </lineage>
</organism>
<keyword evidence="5 8" id="KW-0812">Transmembrane</keyword>
<comment type="similarity">
    <text evidence="2">Belongs to the auxin efflux carrier (TC 2.A.69) family.</text>
</comment>
<keyword evidence="4" id="KW-1003">Cell membrane</keyword>
<evidence type="ECO:0000256" key="4">
    <source>
        <dbReference type="ARBA" id="ARBA00022475"/>
    </source>
</evidence>
<feature type="transmembrane region" description="Helical" evidence="8">
    <location>
        <begin position="127"/>
        <end position="150"/>
    </location>
</feature>
<comment type="caution">
    <text evidence="9">The sequence shown here is derived from an EMBL/GenBank/DDBJ whole genome shotgun (WGS) entry which is preliminary data.</text>
</comment>
<dbReference type="GO" id="GO:0005886">
    <property type="term" value="C:plasma membrane"/>
    <property type="evidence" value="ECO:0007669"/>
    <property type="project" value="UniProtKB-SubCell"/>
</dbReference>
<feature type="transmembrane region" description="Helical" evidence="8">
    <location>
        <begin position="41"/>
        <end position="58"/>
    </location>
</feature>
<evidence type="ECO:0008006" key="11">
    <source>
        <dbReference type="Google" id="ProtNLM"/>
    </source>
</evidence>
<feature type="transmembrane region" description="Helical" evidence="8">
    <location>
        <begin position="234"/>
        <end position="261"/>
    </location>
</feature>
<evidence type="ECO:0000256" key="8">
    <source>
        <dbReference type="SAM" id="Phobius"/>
    </source>
</evidence>
<keyword evidence="10" id="KW-1185">Reference proteome</keyword>
<evidence type="ECO:0000256" key="7">
    <source>
        <dbReference type="ARBA" id="ARBA00023136"/>
    </source>
</evidence>
<dbReference type="AlphaFoldDB" id="A0A839SUI7"/>
<keyword evidence="3" id="KW-0813">Transport</keyword>
<accession>A0A839SUI7</accession>
<reference evidence="9 10" key="1">
    <citation type="submission" date="2020-08" db="EMBL/GenBank/DDBJ databases">
        <title>Genomic Encyclopedia of Type Strains, Phase III (KMG-III): the genomes of soil and plant-associated and newly described type strains.</title>
        <authorList>
            <person name="Whitman W."/>
        </authorList>
    </citation>
    <scope>NUCLEOTIDE SEQUENCE [LARGE SCALE GENOMIC DNA]</scope>
    <source>
        <strain evidence="9 10">CECT 8803</strain>
    </source>
</reference>
<feature type="transmembrane region" description="Helical" evidence="8">
    <location>
        <begin position="170"/>
        <end position="190"/>
    </location>
</feature>
<dbReference type="GO" id="GO:0055085">
    <property type="term" value="P:transmembrane transport"/>
    <property type="evidence" value="ECO:0007669"/>
    <property type="project" value="InterPro"/>
</dbReference>
<dbReference type="PANTHER" id="PTHR36838">
    <property type="entry name" value="AUXIN EFFLUX CARRIER FAMILY PROTEIN"/>
    <property type="match status" value="1"/>
</dbReference>
<feature type="transmembrane region" description="Helical" evidence="8">
    <location>
        <begin position="282"/>
        <end position="306"/>
    </location>
</feature>
<proteinExistence type="inferred from homology"/>
<evidence type="ECO:0000313" key="10">
    <source>
        <dbReference type="Proteomes" id="UP000581135"/>
    </source>
</evidence>
<evidence type="ECO:0000256" key="5">
    <source>
        <dbReference type="ARBA" id="ARBA00022692"/>
    </source>
</evidence>
<dbReference type="EMBL" id="JACHXA010000002">
    <property type="protein sequence ID" value="MBB3064603.1"/>
    <property type="molecule type" value="Genomic_DNA"/>
</dbReference>
<evidence type="ECO:0000256" key="6">
    <source>
        <dbReference type="ARBA" id="ARBA00022989"/>
    </source>
</evidence>
<dbReference type="RefSeq" id="WP_183415412.1">
    <property type="nucleotide sequence ID" value="NZ_JACHXA010000002.1"/>
</dbReference>
<gene>
    <name evidence="9" type="ORF">FHR98_000875</name>
</gene>
<dbReference type="Proteomes" id="UP000581135">
    <property type="component" value="Unassembled WGS sequence"/>
</dbReference>
<dbReference type="PANTHER" id="PTHR36838:SF4">
    <property type="entry name" value="AUXIN EFFLUX CARRIER FAMILY PROTEIN"/>
    <property type="match status" value="1"/>
</dbReference>
<sequence>MTAMLTVMLAALPVFLLIFFGLFLRRSGLFSADFWATAEKLIYYVFFPCLLVATLARADLELGKVLPLILSIDGAILTMVLLCFGLRTALALPGPRFAAFVQAAVRYNTYLALALAFGLYGEEGLELAAVGVIAIVPLANLISVAVLVRFGERDTGIEPSFIKTLASNPLIVACVLGLLLNVSGIGLPPVIGPMLDILGRAALALGLLSVGATLDFSTLRVSGPQIALTSGLKLLLLPGFTAAGCWFLGVEGTALAVAVLFNAQPTAISSYIMTRHLGGDHNFMATSITAQTALSIATIPLVLAVLL</sequence>
<keyword evidence="6 8" id="KW-1133">Transmembrane helix</keyword>